<accession>A0A699U349</accession>
<protein>
    <submittedName>
        <fullName evidence="1">Uncharacterized protein</fullName>
    </submittedName>
</protein>
<sequence>RGRFWPACGSGARSAGRRAQRRAALARSAGYKGRFAGEAGGTLLH</sequence>
<dbReference type="EMBL" id="BKCJ011288388">
    <property type="protein sequence ID" value="GFD15718.1"/>
    <property type="molecule type" value="Genomic_DNA"/>
</dbReference>
<proteinExistence type="predicted"/>
<reference evidence="1" key="1">
    <citation type="journal article" date="2019" name="Sci. Rep.">
        <title>Draft genome of Tanacetum cinerariifolium, the natural source of mosquito coil.</title>
        <authorList>
            <person name="Yamashiro T."/>
            <person name="Shiraishi A."/>
            <person name="Satake H."/>
            <person name="Nakayama K."/>
        </authorList>
    </citation>
    <scope>NUCLEOTIDE SEQUENCE</scope>
</reference>
<dbReference type="AlphaFoldDB" id="A0A699U349"/>
<comment type="caution">
    <text evidence="1">The sequence shown here is derived from an EMBL/GenBank/DDBJ whole genome shotgun (WGS) entry which is preliminary data.</text>
</comment>
<name>A0A699U349_TANCI</name>
<gene>
    <name evidence="1" type="ORF">Tci_887687</name>
</gene>
<organism evidence="1">
    <name type="scientific">Tanacetum cinerariifolium</name>
    <name type="common">Dalmatian daisy</name>
    <name type="synonym">Chrysanthemum cinerariifolium</name>
    <dbReference type="NCBI Taxonomy" id="118510"/>
    <lineage>
        <taxon>Eukaryota</taxon>
        <taxon>Viridiplantae</taxon>
        <taxon>Streptophyta</taxon>
        <taxon>Embryophyta</taxon>
        <taxon>Tracheophyta</taxon>
        <taxon>Spermatophyta</taxon>
        <taxon>Magnoliopsida</taxon>
        <taxon>eudicotyledons</taxon>
        <taxon>Gunneridae</taxon>
        <taxon>Pentapetalae</taxon>
        <taxon>asterids</taxon>
        <taxon>campanulids</taxon>
        <taxon>Asterales</taxon>
        <taxon>Asteraceae</taxon>
        <taxon>Asteroideae</taxon>
        <taxon>Anthemideae</taxon>
        <taxon>Anthemidinae</taxon>
        <taxon>Tanacetum</taxon>
    </lineage>
</organism>
<evidence type="ECO:0000313" key="1">
    <source>
        <dbReference type="EMBL" id="GFD15718.1"/>
    </source>
</evidence>
<feature type="non-terminal residue" evidence="1">
    <location>
        <position position="1"/>
    </location>
</feature>